<evidence type="ECO:0000313" key="2">
    <source>
        <dbReference type="Proteomes" id="UP000005239"/>
    </source>
</evidence>
<dbReference type="AlphaFoldDB" id="A0A2A6CGY3"/>
<dbReference type="SUPFAM" id="SSF56399">
    <property type="entry name" value="ADP-ribosylation"/>
    <property type="match status" value="1"/>
</dbReference>
<name>A0A2A6CGY3_PRIPA</name>
<dbReference type="Gene3D" id="3.90.228.10">
    <property type="match status" value="1"/>
</dbReference>
<accession>A0A8R1Z5M8</accession>
<keyword evidence="2" id="KW-1185">Reference proteome</keyword>
<proteinExistence type="predicted"/>
<reference evidence="2" key="1">
    <citation type="journal article" date="2008" name="Nat. Genet.">
        <title>The Pristionchus pacificus genome provides a unique perspective on nematode lifestyle and parasitism.</title>
        <authorList>
            <person name="Dieterich C."/>
            <person name="Clifton S.W."/>
            <person name="Schuster L.N."/>
            <person name="Chinwalla A."/>
            <person name="Delehaunty K."/>
            <person name="Dinkelacker I."/>
            <person name="Fulton L."/>
            <person name="Fulton R."/>
            <person name="Godfrey J."/>
            <person name="Minx P."/>
            <person name="Mitreva M."/>
            <person name="Roeseler W."/>
            <person name="Tian H."/>
            <person name="Witte H."/>
            <person name="Yang S.P."/>
            <person name="Wilson R.K."/>
            <person name="Sommer R.J."/>
        </authorList>
    </citation>
    <scope>NUCLEOTIDE SEQUENCE [LARGE SCALE GENOMIC DNA]</scope>
    <source>
        <strain evidence="2">PS312</strain>
    </source>
</reference>
<sequence>MGIYLPNPPHEWRSTESASRVERVEQHEHGAALKKVGGTLKEGLLIAPDEPETAAHYCAHRGAGDEGILFVGDVALGKVQCPLREGFESVKALGCRFPNSAGQWLHPHGYIVPLGQAIEEVDYPREYHE</sequence>
<reference evidence="1" key="2">
    <citation type="submission" date="2022-06" db="UniProtKB">
        <authorList>
            <consortium name="EnsemblMetazoa"/>
        </authorList>
    </citation>
    <scope>IDENTIFICATION</scope>
    <source>
        <strain evidence="1">PS312</strain>
    </source>
</reference>
<dbReference type="EnsemblMetazoa" id="PPA46275.1">
    <property type="protein sequence ID" value="PPA46275.1"/>
    <property type="gene ID" value="WBGene00284644"/>
</dbReference>
<organism evidence="1 2">
    <name type="scientific">Pristionchus pacificus</name>
    <name type="common">Parasitic nematode worm</name>
    <dbReference type="NCBI Taxonomy" id="54126"/>
    <lineage>
        <taxon>Eukaryota</taxon>
        <taxon>Metazoa</taxon>
        <taxon>Ecdysozoa</taxon>
        <taxon>Nematoda</taxon>
        <taxon>Chromadorea</taxon>
        <taxon>Rhabditida</taxon>
        <taxon>Rhabditina</taxon>
        <taxon>Diplogasteromorpha</taxon>
        <taxon>Diplogasteroidea</taxon>
        <taxon>Neodiplogasteridae</taxon>
        <taxon>Pristionchus</taxon>
    </lineage>
</organism>
<evidence type="ECO:0000313" key="1">
    <source>
        <dbReference type="EnsemblMetazoa" id="PPA46275.1"/>
    </source>
</evidence>
<accession>A0A2A6CGY3</accession>
<gene>
    <name evidence="1" type="primary">WBGene00284644</name>
</gene>
<protein>
    <submittedName>
        <fullName evidence="1">Uncharacterized protein</fullName>
    </submittedName>
</protein>
<dbReference type="Proteomes" id="UP000005239">
    <property type="component" value="Unassembled WGS sequence"/>
</dbReference>